<dbReference type="EMBL" id="BPLQ01008008">
    <property type="protein sequence ID" value="GIY34049.1"/>
    <property type="molecule type" value="Genomic_DNA"/>
</dbReference>
<dbReference type="Proteomes" id="UP001054837">
    <property type="component" value="Unassembled WGS sequence"/>
</dbReference>
<organism evidence="1 2">
    <name type="scientific">Caerostris darwini</name>
    <dbReference type="NCBI Taxonomy" id="1538125"/>
    <lineage>
        <taxon>Eukaryota</taxon>
        <taxon>Metazoa</taxon>
        <taxon>Ecdysozoa</taxon>
        <taxon>Arthropoda</taxon>
        <taxon>Chelicerata</taxon>
        <taxon>Arachnida</taxon>
        <taxon>Araneae</taxon>
        <taxon>Araneomorphae</taxon>
        <taxon>Entelegynae</taxon>
        <taxon>Araneoidea</taxon>
        <taxon>Araneidae</taxon>
        <taxon>Caerostris</taxon>
    </lineage>
</organism>
<gene>
    <name evidence="1" type="ORF">CDAR_567961</name>
</gene>
<name>A0AAV4SL46_9ARAC</name>
<evidence type="ECO:0000313" key="2">
    <source>
        <dbReference type="Proteomes" id="UP001054837"/>
    </source>
</evidence>
<keyword evidence="2" id="KW-1185">Reference proteome</keyword>
<comment type="caution">
    <text evidence="1">The sequence shown here is derived from an EMBL/GenBank/DDBJ whole genome shotgun (WGS) entry which is preliminary data.</text>
</comment>
<reference evidence="1 2" key="1">
    <citation type="submission" date="2021-06" db="EMBL/GenBank/DDBJ databases">
        <title>Caerostris darwini draft genome.</title>
        <authorList>
            <person name="Kono N."/>
            <person name="Arakawa K."/>
        </authorList>
    </citation>
    <scope>NUCLEOTIDE SEQUENCE [LARGE SCALE GENOMIC DNA]</scope>
</reference>
<evidence type="ECO:0000313" key="1">
    <source>
        <dbReference type="EMBL" id="GIY34049.1"/>
    </source>
</evidence>
<protein>
    <submittedName>
        <fullName evidence="1">Uncharacterized protein</fullName>
    </submittedName>
</protein>
<dbReference type="AlphaFoldDB" id="A0AAV4SL46"/>
<proteinExistence type="predicted"/>
<accession>A0AAV4SL46</accession>
<sequence length="99" mass="11648">MSWKVIQRAPLQGLKRFRTNSTFCSNEISGGLKEKLLLEQLKEPNSLFLKPFVEIEYFFVRSHLKARNARRNRIPFGVNLSISNRIPFDIRALILLRFL</sequence>